<sequence length="101" mass="10742">MPVPGAAPAAVDQNERRHAKSLARVRQAGDPSPSRSLPQASRRFLSRVDALICRVERVAARLALTVVIGADNHGEDQLAARADAMSSAGRVNDRLTGCRTS</sequence>
<accession>A0A919M323</accession>
<gene>
    <name evidence="2" type="ORF">Acy02nite_57310</name>
</gene>
<name>A0A919M323_9ACTN</name>
<keyword evidence="3" id="KW-1185">Reference proteome</keyword>
<dbReference type="EMBL" id="BOMH01000041">
    <property type="protein sequence ID" value="GID67850.1"/>
    <property type="molecule type" value="Genomic_DNA"/>
</dbReference>
<evidence type="ECO:0000313" key="3">
    <source>
        <dbReference type="Proteomes" id="UP000619479"/>
    </source>
</evidence>
<feature type="region of interest" description="Disordered" evidence="1">
    <location>
        <begin position="1"/>
        <end position="39"/>
    </location>
</feature>
<reference evidence="2" key="1">
    <citation type="submission" date="2021-01" db="EMBL/GenBank/DDBJ databases">
        <title>Whole genome shotgun sequence of Actinoplanes cyaneus NBRC 14990.</title>
        <authorList>
            <person name="Komaki H."/>
            <person name="Tamura T."/>
        </authorList>
    </citation>
    <scope>NUCLEOTIDE SEQUENCE</scope>
    <source>
        <strain evidence="2">NBRC 14990</strain>
    </source>
</reference>
<comment type="caution">
    <text evidence="2">The sequence shown here is derived from an EMBL/GenBank/DDBJ whole genome shotgun (WGS) entry which is preliminary data.</text>
</comment>
<dbReference type="AlphaFoldDB" id="A0A919M323"/>
<evidence type="ECO:0000313" key="2">
    <source>
        <dbReference type="EMBL" id="GID67850.1"/>
    </source>
</evidence>
<evidence type="ECO:0000256" key="1">
    <source>
        <dbReference type="SAM" id="MobiDB-lite"/>
    </source>
</evidence>
<organism evidence="2 3">
    <name type="scientific">Actinoplanes cyaneus</name>
    <dbReference type="NCBI Taxonomy" id="52696"/>
    <lineage>
        <taxon>Bacteria</taxon>
        <taxon>Bacillati</taxon>
        <taxon>Actinomycetota</taxon>
        <taxon>Actinomycetes</taxon>
        <taxon>Micromonosporales</taxon>
        <taxon>Micromonosporaceae</taxon>
        <taxon>Actinoplanes</taxon>
    </lineage>
</organism>
<protein>
    <submittedName>
        <fullName evidence="2">Uncharacterized protein</fullName>
    </submittedName>
</protein>
<dbReference type="Proteomes" id="UP000619479">
    <property type="component" value="Unassembled WGS sequence"/>
</dbReference>
<proteinExistence type="predicted"/>